<dbReference type="SUPFAM" id="SSF54427">
    <property type="entry name" value="NTF2-like"/>
    <property type="match status" value="1"/>
</dbReference>
<dbReference type="InterPro" id="IPR032710">
    <property type="entry name" value="NTF2-like_dom_sf"/>
</dbReference>
<accession>A0ABV4UEH0</accession>
<evidence type="ECO:0008006" key="3">
    <source>
        <dbReference type="Google" id="ProtNLM"/>
    </source>
</evidence>
<dbReference type="EMBL" id="JBEUWX010000002">
    <property type="protein sequence ID" value="MFA9949289.1"/>
    <property type="molecule type" value="Genomic_DNA"/>
</dbReference>
<evidence type="ECO:0000313" key="1">
    <source>
        <dbReference type="EMBL" id="MFA9949289.1"/>
    </source>
</evidence>
<organism evidence="1 2">
    <name type="scientific">Dentiradicibacter hellwigii</name>
    <dbReference type="NCBI Taxonomy" id="3149053"/>
    <lineage>
        <taxon>Bacteria</taxon>
        <taxon>Pseudomonadati</taxon>
        <taxon>Pseudomonadota</taxon>
        <taxon>Betaproteobacteria</taxon>
        <taxon>Rhodocyclales</taxon>
        <taxon>Rhodocyclaceae</taxon>
        <taxon>Dentiradicibacter</taxon>
    </lineage>
</organism>
<gene>
    <name evidence="1" type="ORF">ABCS64_02915</name>
</gene>
<proteinExistence type="predicted"/>
<reference evidence="2" key="1">
    <citation type="submission" date="2024-06" db="EMBL/GenBank/DDBJ databases">
        <title>Radixoralia hellwigii gen. nov., sp nov., isolated from a root canal in the human oral cavity.</title>
        <authorList>
            <person name="Bartsch S."/>
            <person name="Wittmer A."/>
            <person name="Schulz A.-K."/>
            <person name="Neumann-Schaal M."/>
            <person name="Wolf J."/>
            <person name="Gronow S."/>
            <person name="Tennert C."/>
            <person name="Haecker G."/>
            <person name="Cieplik F."/>
            <person name="Al-Ahmad A."/>
        </authorList>
    </citation>
    <scope>NUCLEOTIDE SEQUENCE [LARGE SCALE GENOMIC DNA]</scope>
    <source>
        <strain evidence="2">Wk13</strain>
    </source>
</reference>
<protein>
    <recommendedName>
        <fullName evidence="3">SnoaL-like domain-containing protein</fullName>
    </recommendedName>
</protein>
<evidence type="ECO:0000313" key="2">
    <source>
        <dbReference type="Proteomes" id="UP001574673"/>
    </source>
</evidence>
<comment type="caution">
    <text evidence="1">The sequence shown here is derived from an EMBL/GenBank/DDBJ whole genome shotgun (WGS) entry which is preliminary data.</text>
</comment>
<dbReference type="RefSeq" id="WP_418890434.1">
    <property type="nucleotide sequence ID" value="NZ_JBEUWX010000002.1"/>
</dbReference>
<dbReference type="Proteomes" id="UP001574673">
    <property type="component" value="Unassembled WGS sequence"/>
</dbReference>
<sequence length="100" mass="11931">MQRTNGTLRGKAEIRAFLAEGARRRPNEWVRWYRDAHYYTGGDILIWEYPSQTLDGNQVDILEFMQHRDGKIYRHRIYWGWFGSQMLIQSALAKRSKPQA</sequence>
<dbReference type="Gene3D" id="3.10.450.50">
    <property type="match status" value="1"/>
</dbReference>
<keyword evidence="2" id="KW-1185">Reference proteome</keyword>
<name>A0ABV4UEH0_9RHOO</name>